<dbReference type="EMBL" id="SAUW01000015">
    <property type="protein sequence ID" value="RWR09185.1"/>
    <property type="molecule type" value="Genomic_DNA"/>
</dbReference>
<feature type="region of interest" description="Disordered" evidence="1">
    <location>
        <begin position="135"/>
        <end position="156"/>
    </location>
</feature>
<organism evidence="4 5">
    <name type="scientific">Paenirhodobacter populi</name>
    <dbReference type="NCBI Taxonomy" id="2306993"/>
    <lineage>
        <taxon>Bacteria</taxon>
        <taxon>Pseudomonadati</taxon>
        <taxon>Pseudomonadota</taxon>
        <taxon>Alphaproteobacteria</taxon>
        <taxon>Rhodobacterales</taxon>
        <taxon>Rhodobacter group</taxon>
        <taxon>Paenirhodobacter</taxon>
    </lineage>
</organism>
<dbReference type="EMBL" id="SAUX01000044">
    <property type="protein sequence ID" value="RWR25891.1"/>
    <property type="molecule type" value="Genomic_DNA"/>
</dbReference>
<sequence>MALASSKSGTNKTTGAAGKNRGIARLEGLVRSLSGGGGSISTYFSRISEEDIATSVSVKNAFSARLKQSREAPQIVTVQARGGETESEYVIVPIEEMNRLLEAQIEARQSDFVPITSKLKAATCEEPLPLVLPRKSGTTKAFRRRAVPAPQGTTGN</sequence>
<comment type="caution">
    <text evidence="4">The sequence shown here is derived from an EMBL/GenBank/DDBJ whole genome shotgun (WGS) entry which is preliminary data.</text>
</comment>
<evidence type="ECO:0000313" key="2">
    <source>
        <dbReference type="EMBL" id="RWR09185.1"/>
    </source>
</evidence>
<dbReference type="Proteomes" id="UP000284451">
    <property type="component" value="Unassembled WGS sequence"/>
</dbReference>
<evidence type="ECO:0000313" key="4">
    <source>
        <dbReference type="EMBL" id="RWR26208.1"/>
    </source>
</evidence>
<evidence type="ECO:0000313" key="6">
    <source>
        <dbReference type="Proteomes" id="UP000285295"/>
    </source>
</evidence>
<dbReference type="Proteomes" id="UP000285295">
    <property type="component" value="Unassembled WGS sequence"/>
</dbReference>
<evidence type="ECO:0000256" key="1">
    <source>
        <dbReference type="SAM" id="MobiDB-lite"/>
    </source>
</evidence>
<proteinExistence type="predicted"/>
<dbReference type="EMBL" id="SAUY01000050">
    <property type="protein sequence ID" value="RWR26208.1"/>
    <property type="molecule type" value="Genomic_DNA"/>
</dbReference>
<protein>
    <submittedName>
        <fullName evidence="4">Uncharacterized protein</fullName>
    </submittedName>
</protein>
<feature type="compositionally biased region" description="Polar residues" evidence="1">
    <location>
        <begin position="1"/>
        <end position="14"/>
    </location>
</feature>
<dbReference type="OrthoDB" id="10007577at2"/>
<reference evidence="5 6" key="2">
    <citation type="submission" date="2019-01" db="EMBL/GenBank/DDBJ databases">
        <authorList>
            <person name="Li Y."/>
        </authorList>
    </citation>
    <scope>NUCLEOTIDE SEQUENCE [LARGE SCALE GENOMIC DNA]</scope>
    <source>
        <strain evidence="4 5">07D10-4-3</strain>
        <strain evidence="2 7">2D-5</strain>
        <strain evidence="3 6">D19-10-3-21</strain>
    </source>
</reference>
<name>A0A443K097_9RHOB</name>
<accession>A0A443IQF7</accession>
<dbReference type="Proteomes" id="UP000285710">
    <property type="component" value="Unassembled WGS sequence"/>
</dbReference>
<accession>A0A443JZK1</accession>
<gene>
    <name evidence="4" type="ORF">D2T29_21035</name>
    <name evidence="3" type="ORF">D2T31_21440</name>
    <name evidence="2" type="ORF">D2T33_14395</name>
</gene>
<accession>A0A443K097</accession>
<feature type="region of interest" description="Disordered" evidence="1">
    <location>
        <begin position="1"/>
        <end position="20"/>
    </location>
</feature>
<evidence type="ECO:0000313" key="7">
    <source>
        <dbReference type="Proteomes" id="UP000285710"/>
    </source>
</evidence>
<reference evidence="5 6" key="1">
    <citation type="submission" date="2019-01" db="EMBL/GenBank/DDBJ databases">
        <title>Sinorhodobacter populi sp. nov. isolated from the symptomatic bark tissue of Populus euramericana canker.</title>
        <authorList>
            <person name="Xu G."/>
        </authorList>
    </citation>
    <scope>NUCLEOTIDE SEQUENCE [LARGE SCALE GENOMIC DNA]</scope>
    <source>
        <strain evidence="4 5">07D10-4-3</strain>
        <strain evidence="2 7">2D-5</strain>
        <strain evidence="3 6">D19-10-3-21</strain>
    </source>
</reference>
<dbReference type="RefSeq" id="WP_128234027.1">
    <property type="nucleotide sequence ID" value="NZ_SAUW01000015.1"/>
</dbReference>
<evidence type="ECO:0000313" key="3">
    <source>
        <dbReference type="EMBL" id="RWR25891.1"/>
    </source>
</evidence>
<keyword evidence="7" id="KW-1185">Reference proteome</keyword>
<evidence type="ECO:0000313" key="5">
    <source>
        <dbReference type="Proteomes" id="UP000284451"/>
    </source>
</evidence>
<dbReference type="AlphaFoldDB" id="A0A443K097"/>